<evidence type="ECO:0000256" key="1">
    <source>
        <dbReference type="SAM" id="Phobius"/>
    </source>
</evidence>
<sequence>MGTVSETERDLLEPHVPSGEQLLEAYSGDVRTVAVTDRRVLDLRHRSGNRREDTKLESVLLNTDYVVGADYNRNQSADYPVLEWILGAGLVLGGVIGMVLGMGDAYSQSPLLQVVIASAGALLILLGVAVFAIAGFGGTSGGVAVTVYRAGGLDDRTWQFPKGETAVARAISEQVAALNAPL</sequence>
<dbReference type="RefSeq" id="WP_310918490.1">
    <property type="nucleotide sequence ID" value="NZ_JAMQON010000001.1"/>
</dbReference>
<keyword evidence="1" id="KW-1133">Transmembrane helix</keyword>
<accession>A0ABU2F9F7</accession>
<keyword evidence="3" id="KW-1185">Reference proteome</keyword>
<protein>
    <submittedName>
        <fullName evidence="2">Uncharacterized protein</fullName>
    </submittedName>
</protein>
<evidence type="ECO:0000313" key="2">
    <source>
        <dbReference type="EMBL" id="MDS0258915.1"/>
    </source>
</evidence>
<keyword evidence="1" id="KW-0812">Transmembrane</keyword>
<reference evidence="2 3" key="1">
    <citation type="submission" date="2022-06" db="EMBL/GenBank/DDBJ databases">
        <title>Haloarcula sp. a new haloarchaeum isolate from saline soil.</title>
        <authorList>
            <person name="Strakova D."/>
            <person name="Galisteo C."/>
            <person name="Sanchez-Porro C."/>
            <person name="Ventosa A."/>
        </authorList>
    </citation>
    <scope>NUCLEOTIDE SEQUENCE [LARGE SCALE GENOMIC DNA]</scope>
    <source>
        <strain evidence="2 3">S1CR25-12</strain>
    </source>
</reference>
<name>A0ABU2F9F7_9EURY</name>
<gene>
    <name evidence="2" type="ORF">NDI56_05855</name>
</gene>
<dbReference type="EMBL" id="JAMQON010000001">
    <property type="protein sequence ID" value="MDS0258915.1"/>
    <property type="molecule type" value="Genomic_DNA"/>
</dbReference>
<keyword evidence="1" id="KW-0472">Membrane</keyword>
<evidence type="ECO:0000313" key="3">
    <source>
        <dbReference type="Proteomes" id="UP001259659"/>
    </source>
</evidence>
<proteinExistence type="predicted"/>
<dbReference type="Proteomes" id="UP001259659">
    <property type="component" value="Unassembled WGS sequence"/>
</dbReference>
<feature type="transmembrane region" description="Helical" evidence="1">
    <location>
        <begin position="114"/>
        <end position="136"/>
    </location>
</feature>
<feature type="transmembrane region" description="Helical" evidence="1">
    <location>
        <begin position="81"/>
        <end position="102"/>
    </location>
</feature>
<organism evidence="2 3">
    <name type="scientific">Haloarcula saliterrae</name>
    <dbReference type="NCBI Taxonomy" id="2950534"/>
    <lineage>
        <taxon>Archaea</taxon>
        <taxon>Methanobacteriati</taxon>
        <taxon>Methanobacteriota</taxon>
        <taxon>Stenosarchaea group</taxon>
        <taxon>Halobacteria</taxon>
        <taxon>Halobacteriales</taxon>
        <taxon>Haloarculaceae</taxon>
        <taxon>Haloarcula</taxon>
    </lineage>
</organism>
<comment type="caution">
    <text evidence="2">The sequence shown here is derived from an EMBL/GenBank/DDBJ whole genome shotgun (WGS) entry which is preliminary data.</text>
</comment>